<comment type="caution">
    <text evidence="8">The sequence shown here is derived from an EMBL/GenBank/DDBJ whole genome shotgun (WGS) entry which is preliminary data.</text>
</comment>
<evidence type="ECO:0000313" key="9">
    <source>
        <dbReference type="Proteomes" id="UP000653411"/>
    </source>
</evidence>
<evidence type="ECO:0000256" key="6">
    <source>
        <dbReference type="SAM" id="SignalP"/>
    </source>
</evidence>
<dbReference type="GO" id="GO:0016985">
    <property type="term" value="F:mannan endo-1,4-beta-mannosidase activity"/>
    <property type="evidence" value="ECO:0007669"/>
    <property type="project" value="InterPro"/>
</dbReference>
<dbReference type="SUPFAM" id="SSF51445">
    <property type="entry name" value="(Trans)glycosidases"/>
    <property type="match status" value="1"/>
</dbReference>
<dbReference type="Gene3D" id="3.20.20.80">
    <property type="entry name" value="Glycosidases"/>
    <property type="match status" value="1"/>
</dbReference>
<dbReference type="InterPro" id="IPR022790">
    <property type="entry name" value="GH26_dom"/>
</dbReference>
<keyword evidence="6" id="KW-0732">Signal</keyword>
<evidence type="ECO:0000256" key="3">
    <source>
        <dbReference type="ARBA" id="ARBA00023295"/>
    </source>
</evidence>
<dbReference type="AlphaFoldDB" id="A0A917XGU1"/>
<protein>
    <recommendedName>
        <fullName evidence="7">GH26 domain-containing protein</fullName>
    </recommendedName>
</protein>
<dbReference type="InterPro" id="IPR017853">
    <property type="entry name" value="GH"/>
</dbReference>
<dbReference type="PROSITE" id="PS51764">
    <property type="entry name" value="GH26"/>
    <property type="match status" value="1"/>
</dbReference>
<evidence type="ECO:0000313" key="8">
    <source>
        <dbReference type="EMBL" id="GGN23895.1"/>
    </source>
</evidence>
<feature type="domain" description="GH26" evidence="7">
    <location>
        <begin position="56"/>
        <end position="450"/>
    </location>
</feature>
<feature type="region of interest" description="Disordered" evidence="5">
    <location>
        <begin position="31"/>
        <end position="52"/>
    </location>
</feature>
<dbReference type="Pfam" id="PF02156">
    <property type="entry name" value="Glyco_hydro_26"/>
    <property type="match status" value="1"/>
</dbReference>
<comment type="similarity">
    <text evidence="1 4">Belongs to the glycosyl hydrolase 26 family.</text>
</comment>
<sequence length="481" mass="53014">MRMRGRVRLVGAGVTAALLAPLTWWATRPGGADDAGSGGPRQVPADLGARDPHATPAARRVYALLAGLENRARRGEPTRTVIGQHVELHNERYNASYGDYRGTKQPGYYYKKAHDITGRFPGFVELDLGPGYGQPGWAVGEPRSYSRSSWPSCRDRWGYVDDAVDLALGVWAGLPRPADGSYHPSGTHLDCASGTRVSLPDNGGGPAGIVGFSFHQPYPGSTVKGFEETRYQNSPAAKDSGWFGRVVTQGTAEHRALLLDLGFLADHLGYLAEHGVPVLLRPYHEMNARPGHGFWWAGQDPAAYRKLWRVTYDYLVNSCGLHNLIFVWAPGAWEGTFAREPGDYYPGGRYVDVVGVDDYSDTPRRPFRGRPWTQVWYQGLERYDRPRAMAESFYVPLGSARHSTLSDTPWVLWTVWGQALTYANVSTPSGRNTSEDVRTTYASSQVITGGGGRSPGFDRTSLHTTYVYYFPTTSCSSELHS</sequence>
<feature type="chain" id="PRO_5037597661" description="GH26 domain-containing protein" evidence="6">
    <location>
        <begin position="27"/>
        <end position="481"/>
    </location>
</feature>
<dbReference type="PANTHER" id="PTHR40079:SF4">
    <property type="entry name" value="GH26 DOMAIN-CONTAINING PROTEIN-RELATED"/>
    <property type="match status" value="1"/>
</dbReference>
<proteinExistence type="inferred from homology"/>
<feature type="active site" description="Nucleophile" evidence="4">
    <location>
        <position position="391"/>
    </location>
</feature>
<dbReference type="GO" id="GO:0006080">
    <property type="term" value="P:substituted mannan metabolic process"/>
    <property type="evidence" value="ECO:0007669"/>
    <property type="project" value="InterPro"/>
</dbReference>
<keyword evidence="2 4" id="KW-0378">Hydrolase</keyword>
<evidence type="ECO:0000256" key="2">
    <source>
        <dbReference type="ARBA" id="ARBA00022801"/>
    </source>
</evidence>
<reference evidence="8" key="1">
    <citation type="journal article" date="2014" name="Int. J. Syst. Evol. Microbiol.">
        <title>Complete genome sequence of Corynebacterium casei LMG S-19264T (=DSM 44701T), isolated from a smear-ripened cheese.</title>
        <authorList>
            <consortium name="US DOE Joint Genome Institute (JGI-PGF)"/>
            <person name="Walter F."/>
            <person name="Albersmeier A."/>
            <person name="Kalinowski J."/>
            <person name="Ruckert C."/>
        </authorList>
    </citation>
    <scope>NUCLEOTIDE SEQUENCE</scope>
    <source>
        <strain evidence="8">CGMCC 4.7110</strain>
    </source>
</reference>
<keyword evidence="3 4" id="KW-0326">Glycosidase</keyword>
<evidence type="ECO:0000256" key="4">
    <source>
        <dbReference type="PROSITE-ProRule" id="PRU01100"/>
    </source>
</evidence>
<feature type="signal peptide" evidence="6">
    <location>
        <begin position="1"/>
        <end position="26"/>
    </location>
</feature>
<dbReference type="PANTHER" id="PTHR40079">
    <property type="entry name" value="MANNAN ENDO-1,4-BETA-MANNOSIDASE E-RELATED"/>
    <property type="match status" value="1"/>
</dbReference>
<feature type="active site" description="Proton donor" evidence="4">
    <location>
        <position position="285"/>
    </location>
</feature>
<reference evidence="8" key="2">
    <citation type="submission" date="2020-09" db="EMBL/GenBank/DDBJ databases">
        <authorList>
            <person name="Sun Q."/>
            <person name="Zhou Y."/>
        </authorList>
    </citation>
    <scope>NUCLEOTIDE SEQUENCE</scope>
    <source>
        <strain evidence="8">CGMCC 4.7110</strain>
    </source>
</reference>
<name>A0A917XGU1_9ACTN</name>
<dbReference type="PRINTS" id="PR00739">
    <property type="entry name" value="GLHYDRLASE26"/>
</dbReference>
<accession>A0A917XGU1</accession>
<evidence type="ECO:0000256" key="5">
    <source>
        <dbReference type="SAM" id="MobiDB-lite"/>
    </source>
</evidence>
<organism evidence="8 9">
    <name type="scientific">Streptomyces fuscichromogenes</name>
    <dbReference type="NCBI Taxonomy" id="1324013"/>
    <lineage>
        <taxon>Bacteria</taxon>
        <taxon>Bacillati</taxon>
        <taxon>Actinomycetota</taxon>
        <taxon>Actinomycetes</taxon>
        <taxon>Kitasatosporales</taxon>
        <taxon>Streptomycetaceae</taxon>
        <taxon>Streptomyces</taxon>
    </lineage>
</organism>
<evidence type="ECO:0000256" key="1">
    <source>
        <dbReference type="ARBA" id="ARBA00007754"/>
    </source>
</evidence>
<dbReference type="InterPro" id="IPR000805">
    <property type="entry name" value="Glyco_hydro_26"/>
</dbReference>
<dbReference type="RefSeq" id="WP_189265669.1">
    <property type="nucleotide sequence ID" value="NZ_BMML01000014.1"/>
</dbReference>
<gene>
    <name evidence="8" type="ORF">GCM10011578_056620</name>
</gene>
<dbReference type="EMBL" id="BMML01000014">
    <property type="protein sequence ID" value="GGN23895.1"/>
    <property type="molecule type" value="Genomic_DNA"/>
</dbReference>
<dbReference type="Proteomes" id="UP000653411">
    <property type="component" value="Unassembled WGS sequence"/>
</dbReference>
<keyword evidence="9" id="KW-1185">Reference proteome</keyword>
<evidence type="ECO:0000259" key="7">
    <source>
        <dbReference type="PROSITE" id="PS51764"/>
    </source>
</evidence>